<feature type="compositionally biased region" description="Acidic residues" evidence="9">
    <location>
        <begin position="521"/>
        <end position="531"/>
    </location>
</feature>
<organism evidence="12 13">
    <name type="scientific">Symbiochloris irregularis</name>
    <dbReference type="NCBI Taxonomy" id="706552"/>
    <lineage>
        <taxon>Eukaryota</taxon>
        <taxon>Viridiplantae</taxon>
        <taxon>Chlorophyta</taxon>
        <taxon>core chlorophytes</taxon>
        <taxon>Trebouxiophyceae</taxon>
        <taxon>Trebouxiales</taxon>
        <taxon>Trebouxiaceae</taxon>
        <taxon>Symbiochloris</taxon>
    </lineage>
</organism>
<evidence type="ECO:0000256" key="9">
    <source>
        <dbReference type="SAM" id="MobiDB-lite"/>
    </source>
</evidence>
<keyword evidence="8" id="KW-0539">Nucleus</keyword>
<sequence length="721" mass="78002">MIPKTLTLKPELDCCPRRSKKSSKDSSSVITVGHVEKGILSNDTTFTKGPGGEATAVGQHVSDQAGTRGGGRIANGRLINYQRDSHDKSLSKGRHEVALLVDKLSIQPRLTTIEGAEALYKLALNLNFTRGRRTNQVAAACLYIICRQENKPFMLIDFSDQLQVNVYALGAVWAQLCRQLHLEQSLMFTKPIDPSLYLYRFADRLLNDEEQPTRQAVANTALRIVGSMKRDWMQTGRRPSGICGAALFIAVYIHGLNKTKREVVAVVHIGEGTLSKRVEEFAGTSAGALTVEEFEDNVKAGDQDRQRLLQDVASRNLLLEGAAHEGSQVGCSHTREKDPTRRQSCFAHGMCRACFEEYLVNSGGTCDGQDPPAFTQGVQRQLAIEAKQAEEPLDIFGDANEDVCLALPPCDEPDNDVEGDMDQALVGTDLGLLSQALPTGAREQARKGASMRRKQARHAEGDAGTADTEQGLPQDGAQGAQQPGNELVVYTGSADDAQAPEAHHGDEPGASQEAGEKNEELLSDLEDDEAEDLLYSAEEAKAKGQLWLALNHDYVEKQEAKAVIDAASSKAALEQGPDPGQAQGDGAGAPEGGKPKRKRGRPVGSRTRPRPEDQLGPADTPQEAMKRFFKSKTYSSKINYPVLDNMFDNCHTLRRSPPAQSTTDATEEQRDAQGAAGSGQAPNAQASTGQAADNRPGMRFKPSAPSALRKPLQRLGTLDSF</sequence>
<feature type="region of interest" description="Disordered" evidence="9">
    <location>
        <begin position="439"/>
        <end position="482"/>
    </location>
</feature>
<dbReference type="GO" id="GO:0017025">
    <property type="term" value="F:TBP-class protein binding"/>
    <property type="evidence" value="ECO:0007669"/>
    <property type="project" value="InterPro"/>
</dbReference>
<reference evidence="12 13" key="1">
    <citation type="journal article" date="2024" name="Nat. Commun.">
        <title>Phylogenomics reveals the evolutionary origins of lichenization in chlorophyte algae.</title>
        <authorList>
            <person name="Puginier C."/>
            <person name="Libourel C."/>
            <person name="Otte J."/>
            <person name="Skaloud P."/>
            <person name="Haon M."/>
            <person name="Grisel S."/>
            <person name="Petersen M."/>
            <person name="Berrin J.G."/>
            <person name="Delaux P.M."/>
            <person name="Dal Grande F."/>
            <person name="Keller J."/>
        </authorList>
    </citation>
    <scope>NUCLEOTIDE SEQUENCE [LARGE SCALE GENOMIC DNA]</scope>
    <source>
        <strain evidence="12 13">SAG 2036</strain>
    </source>
</reference>
<dbReference type="Gene3D" id="1.10.472.10">
    <property type="entry name" value="Cyclin-like"/>
    <property type="match status" value="2"/>
</dbReference>
<evidence type="ECO:0000256" key="5">
    <source>
        <dbReference type="ARBA" id="ARBA00022833"/>
    </source>
</evidence>
<feature type="region of interest" description="Disordered" evidence="9">
    <location>
        <begin position="1"/>
        <end position="29"/>
    </location>
</feature>
<dbReference type="InterPro" id="IPR036915">
    <property type="entry name" value="Cyclin-like_sf"/>
</dbReference>
<comment type="caution">
    <text evidence="12">The sequence shown here is derived from an EMBL/GenBank/DDBJ whole genome shotgun (WGS) entry which is preliminary data.</text>
</comment>
<feature type="compositionally biased region" description="Low complexity" evidence="9">
    <location>
        <begin position="470"/>
        <end position="482"/>
    </location>
</feature>
<dbReference type="InterPro" id="IPR011665">
    <property type="entry name" value="BRF1_TBP-bd_dom"/>
</dbReference>
<dbReference type="SUPFAM" id="SSF47954">
    <property type="entry name" value="Cyclin-like"/>
    <property type="match status" value="2"/>
</dbReference>
<evidence type="ECO:0000256" key="1">
    <source>
        <dbReference type="ARBA" id="ARBA00004123"/>
    </source>
</evidence>
<dbReference type="Pfam" id="PF07741">
    <property type="entry name" value="BRF1"/>
    <property type="match status" value="1"/>
</dbReference>
<keyword evidence="6" id="KW-0805">Transcription regulation</keyword>
<gene>
    <name evidence="12" type="ORF">WJX73_006996</name>
</gene>
<evidence type="ECO:0000256" key="4">
    <source>
        <dbReference type="ARBA" id="ARBA00022771"/>
    </source>
</evidence>
<proteinExistence type="inferred from homology"/>
<dbReference type="GO" id="GO:0000126">
    <property type="term" value="C:transcription factor TFIIIB complex"/>
    <property type="evidence" value="ECO:0007669"/>
    <property type="project" value="TreeGrafter"/>
</dbReference>
<evidence type="ECO:0000256" key="2">
    <source>
        <dbReference type="ARBA" id="ARBA00010857"/>
    </source>
</evidence>
<dbReference type="FunFam" id="1.10.472.10:FF:000066">
    <property type="entry name" value="Transcription factor IIIB subunit"/>
    <property type="match status" value="1"/>
</dbReference>
<dbReference type="InterPro" id="IPR013150">
    <property type="entry name" value="TFIIB_cyclin"/>
</dbReference>
<feature type="domain" description="Transcription factor TFIIB cyclin-like" evidence="10">
    <location>
        <begin position="190"/>
        <end position="282"/>
    </location>
</feature>
<evidence type="ECO:0000256" key="6">
    <source>
        <dbReference type="ARBA" id="ARBA00023015"/>
    </source>
</evidence>
<keyword evidence="3" id="KW-0479">Metal-binding</keyword>
<evidence type="ECO:0000313" key="13">
    <source>
        <dbReference type="Proteomes" id="UP001465755"/>
    </source>
</evidence>
<feature type="compositionally biased region" description="Polar residues" evidence="9">
    <location>
        <begin position="680"/>
        <end position="691"/>
    </location>
</feature>
<dbReference type="CDD" id="cd20553">
    <property type="entry name" value="CYCLIN_TFIIIB90_rpt1"/>
    <property type="match status" value="1"/>
</dbReference>
<keyword evidence="5" id="KW-0862">Zinc</keyword>
<dbReference type="Gene3D" id="1.20.5.650">
    <property type="entry name" value="Single helix bin"/>
    <property type="match status" value="1"/>
</dbReference>
<dbReference type="InterPro" id="IPR000812">
    <property type="entry name" value="TFIIB"/>
</dbReference>
<feature type="domain" description="Brf1 TBP-binding" evidence="11">
    <location>
        <begin position="523"/>
        <end position="648"/>
    </location>
</feature>
<keyword evidence="7" id="KW-0804">Transcription</keyword>
<dbReference type="Proteomes" id="UP001465755">
    <property type="component" value="Unassembled WGS sequence"/>
</dbReference>
<dbReference type="PANTHER" id="PTHR11618:SF4">
    <property type="entry name" value="TRANSCRIPTION FACTOR IIIB 90 KDA SUBUNIT"/>
    <property type="match status" value="1"/>
</dbReference>
<dbReference type="GO" id="GO:0000995">
    <property type="term" value="F:RNA polymerase III general transcription initiation factor activity"/>
    <property type="evidence" value="ECO:0007669"/>
    <property type="project" value="TreeGrafter"/>
</dbReference>
<keyword evidence="4" id="KW-0863">Zinc-finger</keyword>
<dbReference type="EMBL" id="JALJOQ010000059">
    <property type="protein sequence ID" value="KAK9803483.1"/>
    <property type="molecule type" value="Genomic_DNA"/>
</dbReference>
<evidence type="ECO:0000256" key="7">
    <source>
        <dbReference type="ARBA" id="ARBA00023163"/>
    </source>
</evidence>
<dbReference type="Pfam" id="PF00382">
    <property type="entry name" value="TFIIB"/>
    <property type="match status" value="2"/>
</dbReference>
<evidence type="ECO:0000259" key="10">
    <source>
        <dbReference type="Pfam" id="PF00382"/>
    </source>
</evidence>
<evidence type="ECO:0000313" key="12">
    <source>
        <dbReference type="EMBL" id="KAK9803483.1"/>
    </source>
</evidence>
<dbReference type="PANTHER" id="PTHR11618">
    <property type="entry name" value="TRANSCRIPTION INITIATION FACTOR IIB-RELATED"/>
    <property type="match status" value="1"/>
</dbReference>
<evidence type="ECO:0008006" key="14">
    <source>
        <dbReference type="Google" id="ProtNLM"/>
    </source>
</evidence>
<protein>
    <recommendedName>
        <fullName evidence="14">Transcription factor IIIB 90 kDa subunit</fullName>
    </recommendedName>
</protein>
<feature type="region of interest" description="Disordered" evidence="9">
    <location>
        <begin position="41"/>
        <end position="77"/>
    </location>
</feature>
<dbReference type="GO" id="GO:0097550">
    <property type="term" value="C:transcription preinitiation complex"/>
    <property type="evidence" value="ECO:0007669"/>
    <property type="project" value="TreeGrafter"/>
</dbReference>
<feature type="region of interest" description="Disordered" evidence="9">
    <location>
        <begin position="651"/>
        <end position="721"/>
    </location>
</feature>
<feature type="region of interest" description="Disordered" evidence="9">
    <location>
        <begin position="497"/>
        <end position="531"/>
    </location>
</feature>
<keyword evidence="13" id="KW-1185">Reference proteome</keyword>
<evidence type="ECO:0000256" key="8">
    <source>
        <dbReference type="ARBA" id="ARBA00023242"/>
    </source>
</evidence>
<evidence type="ECO:0000259" key="11">
    <source>
        <dbReference type="Pfam" id="PF07741"/>
    </source>
</evidence>
<comment type="similarity">
    <text evidence="2">Belongs to the TFIIB family.</text>
</comment>
<dbReference type="GO" id="GO:0005634">
    <property type="term" value="C:nucleus"/>
    <property type="evidence" value="ECO:0007669"/>
    <property type="project" value="UniProtKB-SubCell"/>
</dbReference>
<dbReference type="GO" id="GO:0001006">
    <property type="term" value="F:RNA polymerase III type 3 promoter sequence-specific DNA binding"/>
    <property type="evidence" value="ECO:0007669"/>
    <property type="project" value="TreeGrafter"/>
</dbReference>
<feature type="domain" description="Transcription factor TFIIB cyclin-like" evidence="10">
    <location>
        <begin position="87"/>
        <end position="176"/>
    </location>
</feature>
<feature type="region of interest" description="Disordered" evidence="9">
    <location>
        <begin position="568"/>
        <end position="628"/>
    </location>
</feature>
<accession>A0AAW1P4L0</accession>
<dbReference type="FunFam" id="1.10.472.10:FF:000007">
    <property type="entry name" value="Transcription factor IIIB 90 kDa subunit"/>
    <property type="match status" value="1"/>
</dbReference>
<comment type="subcellular location">
    <subcellularLocation>
        <location evidence="1">Nucleus</location>
    </subcellularLocation>
</comment>
<dbReference type="GO" id="GO:0008270">
    <property type="term" value="F:zinc ion binding"/>
    <property type="evidence" value="ECO:0007669"/>
    <property type="project" value="UniProtKB-KW"/>
</dbReference>
<name>A0AAW1P4L0_9CHLO</name>
<dbReference type="CDD" id="cd20554">
    <property type="entry name" value="CYCLIN_TFIIIB90_rpt2"/>
    <property type="match status" value="1"/>
</dbReference>
<dbReference type="AlphaFoldDB" id="A0AAW1P4L0"/>
<evidence type="ECO:0000256" key="3">
    <source>
        <dbReference type="ARBA" id="ARBA00022723"/>
    </source>
</evidence>
<dbReference type="GO" id="GO:0070897">
    <property type="term" value="P:transcription preinitiation complex assembly"/>
    <property type="evidence" value="ECO:0007669"/>
    <property type="project" value="InterPro"/>
</dbReference>